<evidence type="ECO:0000313" key="1">
    <source>
        <dbReference type="EMBL" id="HCB76334.1"/>
    </source>
</evidence>
<dbReference type="AlphaFoldDB" id="A0A3D0WEC3"/>
<proteinExistence type="predicted"/>
<gene>
    <name evidence="1" type="ORF">DEP91_09185</name>
</gene>
<sequence>MSRLIPAAPLGALDADECLSRAEASGVDPRDEAGLASLADDLAALSADRGLVARVAERVLAGGGGAADNGGYGAQALLLAPPGRRFVLRAAFWPGIGDAMLADSGPAAFFYGTAHDHDFAFLTCGHAGPGYWSDEWTLAAPHAGIAGEPAALVPIGRHRLAPGDVRLYRAYHDIHAQAPPAALSVSVNLLVRDDAAPWRGQFRYDTDRGCVAGALAVMPAALLLDLAAALGEGLDLVEAFGRGHRDPRVRIAAWRTLAQIAPDMARPLLAKPDIAADRMLAAHARAIATNLDPVRTDPA</sequence>
<reference evidence="1 2" key="1">
    <citation type="journal article" date="2018" name="Nat. Biotechnol.">
        <title>A standardized bacterial taxonomy based on genome phylogeny substantially revises the tree of life.</title>
        <authorList>
            <person name="Parks D.H."/>
            <person name="Chuvochina M."/>
            <person name="Waite D.W."/>
            <person name="Rinke C."/>
            <person name="Skarshewski A."/>
            <person name="Chaumeil P.A."/>
            <person name="Hugenholtz P."/>
        </authorList>
    </citation>
    <scope>NUCLEOTIDE SEQUENCE [LARGE SCALE GENOMIC DNA]</scope>
    <source>
        <strain evidence="1">UBA9015</strain>
    </source>
</reference>
<comment type="caution">
    <text evidence="1">The sequence shown here is derived from an EMBL/GenBank/DDBJ whole genome shotgun (WGS) entry which is preliminary data.</text>
</comment>
<protein>
    <submittedName>
        <fullName evidence="1">Transposase</fullName>
    </submittedName>
</protein>
<organism evidence="1 2">
    <name type="scientific">Sphingomonas bacterium</name>
    <dbReference type="NCBI Taxonomy" id="1895847"/>
    <lineage>
        <taxon>Bacteria</taxon>
        <taxon>Pseudomonadati</taxon>
        <taxon>Pseudomonadota</taxon>
        <taxon>Alphaproteobacteria</taxon>
        <taxon>Sphingomonadales</taxon>
        <taxon>Sphingomonadaceae</taxon>
        <taxon>Sphingomonas</taxon>
    </lineage>
</organism>
<evidence type="ECO:0000313" key="2">
    <source>
        <dbReference type="Proteomes" id="UP000262699"/>
    </source>
</evidence>
<dbReference type="Proteomes" id="UP000262699">
    <property type="component" value="Unassembled WGS sequence"/>
</dbReference>
<accession>A0A3D0WEC3</accession>
<dbReference type="EMBL" id="DOYJ01000252">
    <property type="protein sequence ID" value="HCB76334.1"/>
    <property type="molecule type" value="Genomic_DNA"/>
</dbReference>
<name>A0A3D0WEC3_9SPHN</name>